<evidence type="ECO:0000313" key="2">
    <source>
        <dbReference type="Proteomes" id="UP000438429"/>
    </source>
</evidence>
<comment type="caution">
    <text evidence="1">The sequence shown here is derived from an EMBL/GenBank/DDBJ whole genome shotgun (WGS) entry which is preliminary data.</text>
</comment>
<protein>
    <submittedName>
        <fullName evidence="1">Uncharacterized protein</fullName>
    </submittedName>
</protein>
<evidence type="ECO:0000313" key="1">
    <source>
        <dbReference type="EMBL" id="KAF0041320.1"/>
    </source>
</evidence>
<sequence>MESLCLRAKVCLTTADDFLDTALGETRGSLGNVVHVKQLRGDRVGRFSSSSPSSPVDRTSLSSLISRPLVPFEHAELNES</sequence>
<proteinExistence type="predicted"/>
<organism evidence="1 2">
    <name type="scientific">Scophthalmus maximus</name>
    <name type="common">Turbot</name>
    <name type="synonym">Psetta maxima</name>
    <dbReference type="NCBI Taxonomy" id="52904"/>
    <lineage>
        <taxon>Eukaryota</taxon>
        <taxon>Metazoa</taxon>
        <taxon>Chordata</taxon>
        <taxon>Craniata</taxon>
        <taxon>Vertebrata</taxon>
        <taxon>Euteleostomi</taxon>
        <taxon>Actinopterygii</taxon>
        <taxon>Neopterygii</taxon>
        <taxon>Teleostei</taxon>
        <taxon>Neoteleostei</taxon>
        <taxon>Acanthomorphata</taxon>
        <taxon>Carangaria</taxon>
        <taxon>Pleuronectiformes</taxon>
        <taxon>Pleuronectoidei</taxon>
        <taxon>Scophthalmidae</taxon>
        <taxon>Scophthalmus</taxon>
    </lineage>
</organism>
<reference evidence="1 2" key="1">
    <citation type="submission" date="2019-06" db="EMBL/GenBank/DDBJ databases">
        <title>Draft genomes of female and male turbot (Scophthalmus maximus).</title>
        <authorList>
            <person name="Xu H."/>
            <person name="Xu X.-W."/>
            <person name="Shao C."/>
            <person name="Chen S."/>
        </authorList>
    </citation>
    <scope>NUCLEOTIDE SEQUENCE [LARGE SCALE GENOMIC DNA]</scope>
    <source>
        <strain evidence="1">Ysfricsl-2016a</strain>
        <tissue evidence="1">Blood</tissue>
    </source>
</reference>
<dbReference type="AlphaFoldDB" id="A0A6A4TBY2"/>
<gene>
    <name evidence="1" type="ORF">F2P81_007218</name>
</gene>
<dbReference type="EMBL" id="VEVO01000006">
    <property type="protein sequence ID" value="KAF0041320.1"/>
    <property type="molecule type" value="Genomic_DNA"/>
</dbReference>
<dbReference type="Proteomes" id="UP000438429">
    <property type="component" value="Unassembled WGS sequence"/>
</dbReference>
<accession>A0A6A4TBY2</accession>
<name>A0A6A4TBY2_SCOMX</name>